<dbReference type="Proteomes" id="UP001055072">
    <property type="component" value="Unassembled WGS sequence"/>
</dbReference>
<name>A0ACB8TNI4_9APHY</name>
<evidence type="ECO:0000313" key="1">
    <source>
        <dbReference type="EMBL" id="KAI0083577.1"/>
    </source>
</evidence>
<organism evidence="1 2">
    <name type="scientific">Irpex rosettiformis</name>
    <dbReference type="NCBI Taxonomy" id="378272"/>
    <lineage>
        <taxon>Eukaryota</taxon>
        <taxon>Fungi</taxon>
        <taxon>Dikarya</taxon>
        <taxon>Basidiomycota</taxon>
        <taxon>Agaricomycotina</taxon>
        <taxon>Agaricomycetes</taxon>
        <taxon>Polyporales</taxon>
        <taxon>Irpicaceae</taxon>
        <taxon>Irpex</taxon>
    </lineage>
</organism>
<sequence length="86" mass="9452">MVTHLCTRLRSSYQCRSPYSPPATKRPSPPLLLNVTVLFAAQTALPSSAHLKTRLASQFRSQAATCVHQSQQWDARACERTGITGP</sequence>
<accession>A0ACB8TNI4</accession>
<reference evidence="1" key="1">
    <citation type="journal article" date="2021" name="Environ. Microbiol.">
        <title>Gene family expansions and transcriptome signatures uncover fungal adaptations to wood decay.</title>
        <authorList>
            <person name="Hage H."/>
            <person name="Miyauchi S."/>
            <person name="Viragh M."/>
            <person name="Drula E."/>
            <person name="Min B."/>
            <person name="Chaduli D."/>
            <person name="Navarro D."/>
            <person name="Favel A."/>
            <person name="Norest M."/>
            <person name="Lesage-Meessen L."/>
            <person name="Balint B."/>
            <person name="Merenyi Z."/>
            <person name="de Eugenio L."/>
            <person name="Morin E."/>
            <person name="Martinez A.T."/>
            <person name="Baldrian P."/>
            <person name="Stursova M."/>
            <person name="Martinez M.J."/>
            <person name="Novotny C."/>
            <person name="Magnuson J.K."/>
            <person name="Spatafora J.W."/>
            <person name="Maurice S."/>
            <person name="Pangilinan J."/>
            <person name="Andreopoulos W."/>
            <person name="LaButti K."/>
            <person name="Hundley H."/>
            <person name="Na H."/>
            <person name="Kuo A."/>
            <person name="Barry K."/>
            <person name="Lipzen A."/>
            <person name="Henrissat B."/>
            <person name="Riley R."/>
            <person name="Ahrendt S."/>
            <person name="Nagy L.G."/>
            <person name="Grigoriev I.V."/>
            <person name="Martin F."/>
            <person name="Rosso M.N."/>
        </authorList>
    </citation>
    <scope>NUCLEOTIDE SEQUENCE</scope>
    <source>
        <strain evidence="1">CBS 384.51</strain>
    </source>
</reference>
<dbReference type="EMBL" id="MU274959">
    <property type="protein sequence ID" value="KAI0083577.1"/>
    <property type="molecule type" value="Genomic_DNA"/>
</dbReference>
<gene>
    <name evidence="1" type="ORF">BDY19DRAFT_976901</name>
</gene>
<comment type="caution">
    <text evidence="1">The sequence shown here is derived from an EMBL/GenBank/DDBJ whole genome shotgun (WGS) entry which is preliminary data.</text>
</comment>
<keyword evidence="2" id="KW-1185">Reference proteome</keyword>
<proteinExistence type="predicted"/>
<protein>
    <submittedName>
        <fullName evidence="1">Uncharacterized protein</fullName>
    </submittedName>
</protein>
<evidence type="ECO:0000313" key="2">
    <source>
        <dbReference type="Proteomes" id="UP001055072"/>
    </source>
</evidence>